<evidence type="ECO:0000256" key="1">
    <source>
        <dbReference type="SAM" id="Phobius"/>
    </source>
</evidence>
<keyword evidence="1" id="KW-0472">Membrane</keyword>
<dbReference type="Proteomes" id="UP000501443">
    <property type="component" value="Chromosome 2"/>
</dbReference>
<dbReference type="AlphaFoldDB" id="A0AAE7DYT5"/>
<proteinExistence type="predicted"/>
<name>A0AAE7DYT5_9VIBR</name>
<accession>A0AAE7DYT5</accession>
<reference evidence="2 3" key="1">
    <citation type="submission" date="2020-05" db="EMBL/GenBank/DDBJ databases">
        <title>First description outside Europe of the emergent pathogen for shellfish aquaculture Vibrio europaeus.</title>
        <authorList>
            <person name="Dubert J."/>
            <person name="Rojas R."/>
        </authorList>
    </citation>
    <scope>NUCLEOTIDE SEQUENCE [LARGE SCALE GENOMIC DNA]</scope>
    <source>
        <strain evidence="2 3">NPI-1</strain>
    </source>
</reference>
<gene>
    <name evidence="2" type="ORF">HOO69_20520</name>
</gene>
<keyword evidence="1" id="KW-1133">Transmembrane helix</keyword>
<protein>
    <submittedName>
        <fullName evidence="2">DUF3265 domain-containing protein</fullName>
    </submittedName>
</protein>
<dbReference type="EMBL" id="CP053543">
    <property type="protein sequence ID" value="QJY38934.1"/>
    <property type="molecule type" value="Genomic_DNA"/>
</dbReference>
<sequence>MLWTNSTTLITNNLRVIRNAWQLHYALSLVIMVQCCSVSVALLTP</sequence>
<organism evidence="2 3">
    <name type="scientific">Vibrio europaeus</name>
    <dbReference type="NCBI Taxonomy" id="300876"/>
    <lineage>
        <taxon>Bacteria</taxon>
        <taxon>Pseudomonadati</taxon>
        <taxon>Pseudomonadota</taxon>
        <taxon>Gammaproteobacteria</taxon>
        <taxon>Vibrionales</taxon>
        <taxon>Vibrionaceae</taxon>
        <taxon>Vibrio</taxon>
        <taxon>Vibrio oreintalis group</taxon>
    </lineage>
</organism>
<evidence type="ECO:0000313" key="3">
    <source>
        <dbReference type="Proteomes" id="UP000501443"/>
    </source>
</evidence>
<evidence type="ECO:0000313" key="2">
    <source>
        <dbReference type="EMBL" id="QJY38934.1"/>
    </source>
</evidence>
<feature type="transmembrane region" description="Helical" evidence="1">
    <location>
        <begin position="23"/>
        <end position="43"/>
    </location>
</feature>
<keyword evidence="1" id="KW-0812">Transmembrane</keyword>